<evidence type="ECO:0000259" key="3">
    <source>
        <dbReference type="Pfam" id="PF00930"/>
    </source>
</evidence>
<dbReference type="GO" id="GO:0006508">
    <property type="term" value="P:proteolysis"/>
    <property type="evidence" value="ECO:0007669"/>
    <property type="project" value="InterPro"/>
</dbReference>
<keyword evidence="1" id="KW-0732">Signal</keyword>
<dbReference type="InterPro" id="IPR002469">
    <property type="entry name" value="Peptidase_S9B_N"/>
</dbReference>
<feature type="signal peptide" evidence="1">
    <location>
        <begin position="1"/>
        <end position="20"/>
    </location>
</feature>
<protein>
    <submittedName>
        <fullName evidence="4">S9 family peptidase</fullName>
    </submittedName>
</protein>
<dbReference type="InterPro" id="IPR001375">
    <property type="entry name" value="Peptidase_S9_cat"/>
</dbReference>
<dbReference type="Pfam" id="PF00930">
    <property type="entry name" value="DPPIV_N"/>
    <property type="match status" value="1"/>
</dbReference>
<gene>
    <name evidence="4" type="ORF">FRZ32_14720</name>
</gene>
<dbReference type="AlphaFoldDB" id="A0A5C6TWI0"/>
<proteinExistence type="predicted"/>
<name>A0A5C6TWI0_9SPHN</name>
<keyword evidence="5" id="KW-1185">Reference proteome</keyword>
<dbReference type="RefSeq" id="WP_147044208.1">
    <property type="nucleotide sequence ID" value="NZ_BAABIR010000001.1"/>
</dbReference>
<feature type="domain" description="Peptidase S9 prolyl oligopeptidase catalytic" evidence="2">
    <location>
        <begin position="534"/>
        <end position="730"/>
    </location>
</feature>
<reference evidence="4 5" key="1">
    <citation type="journal article" date="2015" name="J. Microbiol.">
        <title>Sphingosinicella ginsenosidimutans sp. nov., with ginsenoside converting activity.</title>
        <authorList>
            <person name="Kim J.K."/>
            <person name="Kang M.S."/>
            <person name="Park S.C."/>
            <person name="Kim K.M."/>
            <person name="Choi K."/>
            <person name="Yoon M.H."/>
            <person name="Im W.T."/>
        </authorList>
    </citation>
    <scope>NUCLEOTIDE SEQUENCE [LARGE SCALE GENOMIC DNA]</scope>
    <source>
        <strain evidence="4 5">BS-11</strain>
    </source>
</reference>
<evidence type="ECO:0000259" key="2">
    <source>
        <dbReference type="Pfam" id="PF00326"/>
    </source>
</evidence>
<evidence type="ECO:0000256" key="1">
    <source>
        <dbReference type="SAM" id="SignalP"/>
    </source>
</evidence>
<evidence type="ECO:0000313" key="5">
    <source>
        <dbReference type="Proteomes" id="UP000321249"/>
    </source>
</evidence>
<dbReference type="SUPFAM" id="SSF82171">
    <property type="entry name" value="DPP6 N-terminal domain-like"/>
    <property type="match status" value="1"/>
</dbReference>
<feature type="chain" id="PRO_5022690297" evidence="1">
    <location>
        <begin position="21"/>
        <end position="741"/>
    </location>
</feature>
<dbReference type="Gene3D" id="2.140.10.30">
    <property type="entry name" value="Dipeptidylpeptidase IV, N-terminal domain"/>
    <property type="match status" value="1"/>
</dbReference>
<evidence type="ECO:0000313" key="4">
    <source>
        <dbReference type="EMBL" id="TXC64784.1"/>
    </source>
</evidence>
<dbReference type="GO" id="GO:0008236">
    <property type="term" value="F:serine-type peptidase activity"/>
    <property type="evidence" value="ECO:0007669"/>
    <property type="project" value="InterPro"/>
</dbReference>
<dbReference type="InterPro" id="IPR050278">
    <property type="entry name" value="Serine_Prot_S9B/DPPIV"/>
</dbReference>
<dbReference type="GO" id="GO:0008239">
    <property type="term" value="F:dipeptidyl-peptidase activity"/>
    <property type="evidence" value="ECO:0007669"/>
    <property type="project" value="TreeGrafter"/>
</dbReference>
<dbReference type="EMBL" id="VOQQ01000001">
    <property type="protein sequence ID" value="TXC64784.1"/>
    <property type="molecule type" value="Genomic_DNA"/>
</dbReference>
<dbReference type="InterPro" id="IPR029058">
    <property type="entry name" value="AB_hydrolase_fold"/>
</dbReference>
<dbReference type="PANTHER" id="PTHR11731">
    <property type="entry name" value="PROTEASE FAMILY S9B,C DIPEPTIDYL-PEPTIDASE IV-RELATED"/>
    <property type="match status" value="1"/>
</dbReference>
<dbReference type="SUPFAM" id="SSF53474">
    <property type="entry name" value="alpha/beta-Hydrolases"/>
    <property type="match status" value="1"/>
</dbReference>
<dbReference type="Pfam" id="PF00326">
    <property type="entry name" value="Peptidase_S9"/>
    <property type="match status" value="1"/>
</dbReference>
<sequence length="741" mass="82912">MRSLILLAAAVIAAAAPARAERLTLERVFASPSLSGPTPRMLRLSPDGRLATMLRNRPDDRERYDLWAVDTSTGQARMLVDSARVGTGAALSEDEMMRRERARLSGVRGIVSYQWAPDGRSILVPLDGDLYLAGLDGNVRRITATPETELDAQVSKTGRYLSFVRDQNLYVVGADGTGEHALTTDGGGTVTWGSAEFVAQEEMDRRTGHWWSPDDRYIAVARVDEARVNVVTRTAIGADGTRVYQQRYPAAGTPNALVELYVMRPDGSGRVKVDLGDDTDIYLARVNWSADGHVLLVQRESRDQKRLDMLSVDPATGRSTILFTETSDHWLNLHDNLRPLRDGSLIWTSERSGYSHIYRFRDGRWTQLTHGDWAVKSIDGIDEAGGRIYFTANMDTPIEQHLYWIDMNHPAAPHRLTEAGWWNDAEMDGAARRMLVTRSSPAQPPQVYLADATGRRLAWIEENRVAGDHPYAPFMADHVAPTFGTVRADDGTMLYYKMLTPRLEPGRRYPVFVQVYGGPGGGRQVMRTWVSPLQEYLVQQGWIVFSIDNRGSPDRGTRFENAIYHAMGQVEVRDQLAGLDWLRRQDFVDPDRVAVFGWSYGGYMTLRLLEGAPRGTFRAGVAVAPVTRWELYDTHYTERYLGNPATDSAPYEESDAAPHSDRIADHLLLMHGMADDNVVFENSTVLMGLLQARSFPFETMVYPGATHAISGEARQLHLYRTMFDFLDRTVRNASEGAGNAH</sequence>
<feature type="domain" description="Dipeptidylpeptidase IV N-terminal" evidence="3">
    <location>
        <begin position="138"/>
        <end position="445"/>
    </location>
</feature>
<dbReference type="Gene3D" id="3.40.50.1820">
    <property type="entry name" value="alpha/beta hydrolase"/>
    <property type="match status" value="1"/>
</dbReference>
<accession>A0A5C6TWI0</accession>
<dbReference type="PANTHER" id="PTHR11731:SF193">
    <property type="entry name" value="DIPEPTIDYL PEPTIDASE 9"/>
    <property type="match status" value="1"/>
</dbReference>
<comment type="caution">
    <text evidence="4">The sequence shown here is derived from an EMBL/GenBank/DDBJ whole genome shotgun (WGS) entry which is preliminary data.</text>
</comment>
<dbReference type="OrthoDB" id="1094230at2"/>
<dbReference type="Proteomes" id="UP000321249">
    <property type="component" value="Unassembled WGS sequence"/>
</dbReference>
<organism evidence="4 5">
    <name type="scientific">Allosphingosinicella ginsenosidimutans</name>
    <dbReference type="NCBI Taxonomy" id="1176539"/>
    <lineage>
        <taxon>Bacteria</taxon>
        <taxon>Pseudomonadati</taxon>
        <taxon>Pseudomonadota</taxon>
        <taxon>Alphaproteobacteria</taxon>
        <taxon>Sphingomonadales</taxon>
        <taxon>Sphingomonadaceae</taxon>
        <taxon>Allosphingosinicella</taxon>
    </lineage>
</organism>